<keyword evidence="1" id="KW-0472">Membrane</keyword>
<reference evidence="2" key="1">
    <citation type="submission" date="2023-10" db="EMBL/GenBank/DDBJ databases">
        <title>Genome assembly of Pristionchus species.</title>
        <authorList>
            <person name="Yoshida K."/>
            <person name="Sommer R.J."/>
        </authorList>
    </citation>
    <scope>NUCLEOTIDE SEQUENCE</scope>
    <source>
        <strain evidence="2">RS0144</strain>
    </source>
</reference>
<keyword evidence="1" id="KW-1133">Transmembrane helix</keyword>
<evidence type="ECO:0000256" key="1">
    <source>
        <dbReference type="SAM" id="Phobius"/>
    </source>
</evidence>
<dbReference type="AlphaFoldDB" id="A0AAV5TXR7"/>
<organism evidence="2 3">
    <name type="scientific">Pristionchus entomophagus</name>
    <dbReference type="NCBI Taxonomy" id="358040"/>
    <lineage>
        <taxon>Eukaryota</taxon>
        <taxon>Metazoa</taxon>
        <taxon>Ecdysozoa</taxon>
        <taxon>Nematoda</taxon>
        <taxon>Chromadorea</taxon>
        <taxon>Rhabditida</taxon>
        <taxon>Rhabditina</taxon>
        <taxon>Diplogasteromorpha</taxon>
        <taxon>Diplogasteroidea</taxon>
        <taxon>Neodiplogasteridae</taxon>
        <taxon>Pristionchus</taxon>
    </lineage>
</organism>
<dbReference type="EMBL" id="BTSX01000005">
    <property type="protein sequence ID" value="GMS98897.1"/>
    <property type="molecule type" value="Genomic_DNA"/>
</dbReference>
<protein>
    <recommendedName>
        <fullName evidence="4">UPAR/Ly6 domain-containing protein</fullName>
    </recommendedName>
</protein>
<comment type="caution">
    <text evidence="2">The sequence shown here is derived from an EMBL/GenBank/DDBJ whole genome shotgun (WGS) entry which is preliminary data.</text>
</comment>
<keyword evidence="1" id="KW-0812">Transmembrane</keyword>
<name>A0AAV5TXR7_9BILA</name>
<dbReference type="Proteomes" id="UP001432027">
    <property type="component" value="Unassembled WGS sequence"/>
</dbReference>
<gene>
    <name evidence="2" type="ORF">PENTCL1PPCAC_21072</name>
</gene>
<evidence type="ECO:0000313" key="2">
    <source>
        <dbReference type="EMBL" id="GMS98897.1"/>
    </source>
</evidence>
<sequence length="114" mass="12301">SGEPAISCTECQANNAKDCTGPTCQGNYCIYELTTPDNGVPHVRRSCSLHSYAVYPDGTRTVLHNECERKSIFGTSYAIDVCNTGSFCDTMCSGSLNFSLLSILIISVIGLIMF</sequence>
<accession>A0AAV5TXR7</accession>
<feature type="non-terminal residue" evidence="2">
    <location>
        <position position="1"/>
    </location>
</feature>
<evidence type="ECO:0008006" key="4">
    <source>
        <dbReference type="Google" id="ProtNLM"/>
    </source>
</evidence>
<feature type="transmembrane region" description="Helical" evidence="1">
    <location>
        <begin position="96"/>
        <end position="113"/>
    </location>
</feature>
<proteinExistence type="predicted"/>
<evidence type="ECO:0000313" key="3">
    <source>
        <dbReference type="Proteomes" id="UP001432027"/>
    </source>
</evidence>
<keyword evidence="3" id="KW-1185">Reference proteome</keyword>